<evidence type="ECO:0000256" key="3">
    <source>
        <dbReference type="ARBA" id="ARBA00022771"/>
    </source>
</evidence>
<dbReference type="Proteomes" id="UP000789901">
    <property type="component" value="Unassembled WGS sequence"/>
</dbReference>
<keyword evidence="3" id="KW-0863">Zinc-finger</keyword>
<feature type="domain" description="HAT C-terminal dimerisation" evidence="6">
    <location>
        <begin position="345"/>
        <end position="389"/>
    </location>
</feature>
<protein>
    <submittedName>
        <fullName evidence="7">19297_t:CDS:1</fullName>
    </submittedName>
</protein>
<name>A0ABN7VX26_GIGMA</name>
<dbReference type="InterPro" id="IPR012337">
    <property type="entry name" value="RNaseH-like_sf"/>
</dbReference>
<keyword evidence="2" id="KW-0479">Metal-binding</keyword>
<dbReference type="InterPro" id="IPR008906">
    <property type="entry name" value="HATC_C_dom"/>
</dbReference>
<reference evidence="7 8" key="1">
    <citation type="submission" date="2021-06" db="EMBL/GenBank/DDBJ databases">
        <authorList>
            <person name="Kallberg Y."/>
            <person name="Tangrot J."/>
            <person name="Rosling A."/>
        </authorList>
    </citation>
    <scope>NUCLEOTIDE SEQUENCE [LARGE SCALE GENOMIC DNA]</scope>
    <source>
        <strain evidence="7 8">120-4 pot B 10/14</strain>
    </source>
</reference>
<keyword evidence="5" id="KW-0539">Nucleus</keyword>
<evidence type="ECO:0000256" key="5">
    <source>
        <dbReference type="ARBA" id="ARBA00023242"/>
    </source>
</evidence>
<accession>A0ABN7VX26</accession>
<evidence type="ECO:0000256" key="4">
    <source>
        <dbReference type="ARBA" id="ARBA00022833"/>
    </source>
</evidence>
<dbReference type="PANTHER" id="PTHR46481">
    <property type="entry name" value="ZINC FINGER BED DOMAIN-CONTAINING PROTEIN 4"/>
    <property type="match status" value="1"/>
</dbReference>
<evidence type="ECO:0000313" key="7">
    <source>
        <dbReference type="EMBL" id="CAG8803718.1"/>
    </source>
</evidence>
<evidence type="ECO:0000259" key="6">
    <source>
        <dbReference type="Pfam" id="PF05699"/>
    </source>
</evidence>
<keyword evidence="8" id="KW-1185">Reference proteome</keyword>
<dbReference type="PANTHER" id="PTHR46481:SF10">
    <property type="entry name" value="ZINC FINGER BED DOMAIN-CONTAINING PROTEIN 39"/>
    <property type="match status" value="1"/>
</dbReference>
<feature type="non-terminal residue" evidence="7">
    <location>
        <position position="391"/>
    </location>
</feature>
<sequence length="391" mass="44058">MTIPETFNHLALKPHSIIEQAICDHAVTKLIIAQNLPLSFTVPTKEKIKNLIDNGFKHICNALRNDLNQTKTVLLTADMWTVHSHDGYLCITVTWINENFELNEAVLAFIHLRYPHTANVITKSINNILEFWGLKDKVFSITTDSGANMKLACNKLEILSSSLTVQPEADAVADGKRLKEIIITESEWTEVVNIIKILKPFDNMTNYISGSSYPTMSIIYPTMISLRNVLLKQFEDENISNMTDFLDIFNIEEVSDKDEELEQADELADITNLTELIKKTIANPRCKNIKLEDTALDIQDYLRCGFDQETSNDTCKPSSDSIILNMSESFILSVFVAALPRIDYKAALPSVANMAHMYLAVPATSLPCKRTFSSCGNIMTKKRVHLATQMF</sequence>
<evidence type="ECO:0000256" key="1">
    <source>
        <dbReference type="ARBA" id="ARBA00004123"/>
    </source>
</evidence>
<gene>
    <name evidence="7" type="ORF">GMARGA_LOCUS23712</name>
</gene>
<organism evidence="7 8">
    <name type="scientific">Gigaspora margarita</name>
    <dbReference type="NCBI Taxonomy" id="4874"/>
    <lineage>
        <taxon>Eukaryota</taxon>
        <taxon>Fungi</taxon>
        <taxon>Fungi incertae sedis</taxon>
        <taxon>Mucoromycota</taxon>
        <taxon>Glomeromycotina</taxon>
        <taxon>Glomeromycetes</taxon>
        <taxon>Diversisporales</taxon>
        <taxon>Gigasporaceae</taxon>
        <taxon>Gigaspora</taxon>
    </lineage>
</organism>
<dbReference type="SUPFAM" id="SSF53098">
    <property type="entry name" value="Ribonuclease H-like"/>
    <property type="match status" value="1"/>
</dbReference>
<dbReference type="Pfam" id="PF05699">
    <property type="entry name" value="Dimer_Tnp_hAT"/>
    <property type="match status" value="1"/>
</dbReference>
<evidence type="ECO:0000256" key="2">
    <source>
        <dbReference type="ARBA" id="ARBA00022723"/>
    </source>
</evidence>
<proteinExistence type="predicted"/>
<dbReference type="EMBL" id="CAJVQB010024251">
    <property type="protein sequence ID" value="CAG8803718.1"/>
    <property type="molecule type" value="Genomic_DNA"/>
</dbReference>
<comment type="subcellular location">
    <subcellularLocation>
        <location evidence="1">Nucleus</location>
    </subcellularLocation>
</comment>
<comment type="caution">
    <text evidence="7">The sequence shown here is derived from an EMBL/GenBank/DDBJ whole genome shotgun (WGS) entry which is preliminary data.</text>
</comment>
<evidence type="ECO:0000313" key="8">
    <source>
        <dbReference type="Proteomes" id="UP000789901"/>
    </source>
</evidence>
<dbReference type="InterPro" id="IPR052035">
    <property type="entry name" value="ZnF_BED_domain_contain"/>
</dbReference>
<keyword evidence="4" id="KW-0862">Zinc</keyword>